<feature type="region of interest" description="Disordered" evidence="1">
    <location>
        <begin position="1"/>
        <end position="151"/>
    </location>
</feature>
<feature type="region of interest" description="Disordered" evidence="1">
    <location>
        <begin position="217"/>
        <end position="250"/>
    </location>
</feature>
<dbReference type="Proteomes" id="UP001233271">
    <property type="component" value="Chromosome 4"/>
</dbReference>
<dbReference type="EMBL" id="AP028215">
    <property type="protein sequence ID" value="BEI91844.1"/>
    <property type="molecule type" value="Genomic_DNA"/>
</dbReference>
<feature type="compositionally biased region" description="Acidic residues" evidence="1">
    <location>
        <begin position="217"/>
        <end position="228"/>
    </location>
</feature>
<proteinExistence type="predicted"/>
<reference evidence="2" key="1">
    <citation type="journal article" date="2023" name="BMC Genomics">
        <title>Chromosome-level genome assemblies of Cutaneotrichosporon spp. (Trichosporonales, Basidiomycota) reveal imbalanced evolution between nucleotide sequences and chromosome synteny.</title>
        <authorList>
            <person name="Kobayashi Y."/>
            <person name="Kayamori A."/>
            <person name="Aoki K."/>
            <person name="Shiwa Y."/>
            <person name="Matsutani M."/>
            <person name="Fujita N."/>
            <person name="Sugita T."/>
            <person name="Iwasaki W."/>
            <person name="Tanaka N."/>
            <person name="Takashima M."/>
        </authorList>
    </citation>
    <scope>NUCLEOTIDE SEQUENCE</scope>
    <source>
        <strain evidence="2">HIS019</strain>
    </source>
</reference>
<dbReference type="GeneID" id="85495714"/>
<dbReference type="RefSeq" id="XP_060457109.1">
    <property type="nucleotide sequence ID" value="XM_060600524.1"/>
</dbReference>
<accession>A0AA48QVY3</accession>
<dbReference type="AlphaFoldDB" id="A0AA48QVY3"/>
<evidence type="ECO:0000313" key="2">
    <source>
        <dbReference type="EMBL" id="BEI91844.1"/>
    </source>
</evidence>
<evidence type="ECO:0000256" key="1">
    <source>
        <dbReference type="SAM" id="MobiDB-lite"/>
    </source>
</evidence>
<feature type="compositionally biased region" description="Basic and acidic residues" evidence="1">
    <location>
        <begin position="240"/>
        <end position="249"/>
    </location>
</feature>
<dbReference type="KEGG" id="ccac:CcaHIS019_0406640"/>
<sequence length="272" mass="30429">MLSLSSPYPSIPRSSSPLNPLRSSSPPHPLSSPTPSAHNPLPLTFMSPSHAGSSPRPLSARYTRGSTTRGSPRPTAPKPSRELILPDLFTESGNTPTQGAMWCNRLARRMADRERKKQRREDALTRFRGMTDHEEPEDEDERERQAQADDEEIFRRLMVLQRRREQHAALVSHETETGGSDPALPDIWEEEVDALAREERALYQHLNASFADDDEWAREAAAAEEAEASAEAAELAWAEQAERQARGPDEFDEADWAAIAALQDEAEPMDIE</sequence>
<feature type="compositionally biased region" description="Low complexity" evidence="1">
    <location>
        <begin position="1"/>
        <end position="25"/>
    </location>
</feature>
<gene>
    <name evidence="2" type="ORF">CcaverHIS019_0406640</name>
</gene>
<keyword evidence="3" id="KW-1185">Reference proteome</keyword>
<organism evidence="2 3">
    <name type="scientific">Cutaneotrichosporon cavernicola</name>
    <dbReference type="NCBI Taxonomy" id="279322"/>
    <lineage>
        <taxon>Eukaryota</taxon>
        <taxon>Fungi</taxon>
        <taxon>Dikarya</taxon>
        <taxon>Basidiomycota</taxon>
        <taxon>Agaricomycotina</taxon>
        <taxon>Tremellomycetes</taxon>
        <taxon>Trichosporonales</taxon>
        <taxon>Trichosporonaceae</taxon>
        <taxon>Cutaneotrichosporon</taxon>
    </lineage>
</organism>
<name>A0AA48QVY3_9TREE</name>
<feature type="compositionally biased region" description="Basic and acidic residues" evidence="1">
    <location>
        <begin position="109"/>
        <end position="133"/>
    </location>
</feature>
<protein>
    <submittedName>
        <fullName evidence="2">Uncharacterized protein</fullName>
    </submittedName>
</protein>
<feature type="compositionally biased region" description="Low complexity" evidence="1">
    <location>
        <begin position="229"/>
        <end position="239"/>
    </location>
</feature>
<evidence type="ECO:0000313" key="3">
    <source>
        <dbReference type="Proteomes" id="UP001233271"/>
    </source>
</evidence>